<sequence length="103" mass="10623">MKGALHSSLFALLLLASTAYAAPAEEGDKFKKIEAALEEAVAQEKVPGMVAAITSSEGVLAIGSAGIRKIGSRKKMTEHDLIHLGSCTKAMTSVLLATLVAEG</sequence>
<reference evidence="2" key="1">
    <citation type="submission" date="2018-05" db="EMBL/GenBank/DDBJ databases">
        <authorList>
            <person name="Lanie J.A."/>
            <person name="Ng W.-L."/>
            <person name="Kazmierczak K.M."/>
            <person name="Andrzejewski T.M."/>
            <person name="Davidsen T.M."/>
            <person name="Wayne K.J."/>
            <person name="Tettelin H."/>
            <person name="Glass J.I."/>
            <person name="Rusch D."/>
            <person name="Podicherti R."/>
            <person name="Tsui H.-C.T."/>
            <person name="Winkler M.E."/>
        </authorList>
    </citation>
    <scope>NUCLEOTIDE SEQUENCE</scope>
</reference>
<dbReference type="SUPFAM" id="SSF56601">
    <property type="entry name" value="beta-lactamase/transpeptidase-like"/>
    <property type="match status" value="1"/>
</dbReference>
<evidence type="ECO:0000313" key="2">
    <source>
        <dbReference type="EMBL" id="SVE29819.1"/>
    </source>
</evidence>
<proteinExistence type="predicted"/>
<dbReference type="PANTHER" id="PTHR43283">
    <property type="entry name" value="BETA-LACTAMASE-RELATED"/>
    <property type="match status" value="1"/>
</dbReference>
<organism evidence="2">
    <name type="scientific">marine metagenome</name>
    <dbReference type="NCBI Taxonomy" id="408172"/>
    <lineage>
        <taxon>unclassified sequences</taxon>
        <taxon>metagenomes</taxon>
        <taxon>ecological metagenomes</taxon>
    </lineage>
</organism>
<dbReference type="EMBL" id="UINC01207645">
    <property type="protein sequence ID" value="SVE29819.1"/>
    <property type="molecule type" value="Genomic_DNA"/>
</dbReference>
<dbReference type="PANTHER" id="PTHR43283:SF3">
    <property type="entry name" value="BETA-LACTAMASE FAMILY PROTEIN (AFU_ORTHOLOGUE AFUA_5G07500)"/>
    <property type="match status" value="1"/>
</dbReference>
<dbReference type="InterPro" id="IPR012338">
    <property type="entry name" value="Beta-lactam/transpept-like"/>
</dbReference>
<dbReference type="Pfam" id="PF00144">
    <property type="entry name" value="Beta-lactamase"/>
    <property type="match status" value="1"/>
</dbReference>
<feature type="domain" description="Beta-lactamase-related" evidence="1">
    <location>
        <begin position="34"/>
        <end position="103"/>
    </location>
</feature>
<accession>A0A383CCN2</accession>
<gene>
    <name evidence="2" type="ORF">METZ01_LOCUS482673</name>
</gene>
<dbReference type="Gene3D" id="3.40.710.10">
    <property type="entry name" value="DD-peptidase/beta-lactamase superfamily"/>
    <property type="match status" value="1"/>
</dbReference>
<evidence type="ECO:0000259" key="1">
    <source>
        <dbReference type="Pfam" id="PF00144"/>
    </source>
</evidence>
<dbReference type="AlphaFoldDB" id="A0A383CCN2"/>
<protein>
    <recommendedName>
        <fullName evidence="1">Beta-lactamase-related domain-containing protein</fullName>
    </recommendedName>
</protein>
<dbReference type="InterPro" id="IPR001466">
    <property type="entry name" value="Beta-lactam-related"/>
</dbReference>
<feature type="non-terminal residue" evidence="2">
    <location>
        <position position="103"/>
    </location>
</feature>
<dbReference type="InterPro" id="IPR050789">
    <property type="entry name" value="Diverse_Enzym_Activities"/>
</dbReference>
<name>A0A383CCN2_9ZZZZ</name>